<dbReference type="EMBL" id="CAMXCT020003268">
    <property type="protein sequence ID" value="CAL1156819.1"/>
    <property type="molecule type" value="Genomic_DNA"/>
</dbReference>
<evidence type="ECO:0000313" key="3">
    <source>
        <dbReference type="EMBL" id="CAL4790756.1"/>
    </source>
</evidence>
<dbReference type="EMBL" id="CAMXCT010003268">
    <property type="protein sequence ID" value="CAI4003444.1"/>
    <property type="molecule type" value="Genomic_DNA"/>
</dbReference>
<proteinExistence type="predicted"/>
<gene>
    <name evidence="2" type="ORF">C1SCF055_LOCUS29314</name>
</gene>
<keyword evidence="4" id="KW-1185">Reference proteome</keyword>
<evidence type="ECO:0000256" key="1">
    <source>
        <dbReference type="SAM" id="Phobius"/>
    </source>
</evidence>
<reference evidence="2" key="1">
    <citation type="submission" date="2022-10" db="EMBL/GenBank/DDBJ databases">
        <authorList>
            <person name="Chen Y."/>
            <person name="Dougan E. K."/>
            <person name="Chan C."/>
            <person name="Rhodes N."/>
            <person name="Thang M."/>
        </authorList>
    </citation>
    <scope>NUCLEOTIDE SEQUENCE</scope>
</reference>
<comment type="caution">
    <text evidence="2">The sequence shown here is derived from an EMBL/GenBank/DDBJ whole genome shotgun (WGS) entry which is preliminary data.</text>
</comment>
<dbReference type="OrthoDB" id="407497at2759"/>
<dbReference type="AlphaFoldDB" id="A0A9P1G757"/>
<sequence>MPIGAFALRFNNARLEKLTNRVMCLAGIALVLLFMRLAVGLLIPSHLMQEFHSQTDGFTAPGLTIGLPGLALMFGLIVPVCGYCGAKYNNRLAVGFFAWCNCLIGCLQVLLLILCILGLLAMGSVVERCKPGEAHRDVDLLHACNEIMQGCKYMKSSNFDLAKYEGCYDYMSSEMSPVMGFLGLCAALSCCVGCLAFGSCCWGRELHSAMDYQELCIESSDDA</sequence>
<feature type="transmembrane region" description="Helical" evidence="1">
    <location>
        <begin position="96"/>
        <end position="121"/>
    </location>
</feature>
<feature type="transmembrane region" description="Helical" evidence="1">
    <location>
        <begin position="21"/>
        <end position="43"/>
    </location>
</feature>
<feature type="transmembrane region" description="Helical" evidence="1">
    <location>
        <begin position="63"/>
        <end position="84"/>
    </location>
</feature>
<organism evidence="2">
    <name type="scientific">Cladocopium goreaui</name>
    <dbReference type="NCBI Taxonomy" id="2562237"/>
    <lineage>
        <taxon>Eukaryota</taxon>
        <taxon>Sar</taxon>
        <taxon>Alveolata</taxon>
        <taxon>Dinophyceae</taxon>
        <taxon>Suessiales</taxon>
        <taxon>Symbiodiniaceae</taxon>
        <taxon>Cladocopium</taxon>
    </lineage>
</organism>
<feature type="transmembrane region" description="Helical" evidence="1">
    <location>
        <begin position="178"/>
        <end position="202"/>
    </location>
</feature>
<dbReference type="Proteomes" id="UP001152797">
    <property type="component" value="Unassembled WGS sequence"/>
</dbReference>
<accession>A0A9P1G757</accession>
<keyword evidence="1" id="KW-1133">Transmembrane helix</keyword>
<evidence type="ECO:0000313" key="2">
    <source>
        <dbReference type="EMBL" id="CAI4003444.1"/>
    </source>
</evidence>
<reference evidence="3 4" key="2">
    <citation type="submission" date="2024-05" db="EMBL/GenBank/DDBJ databases">
        <authorList>
            <person name="Chen Y."/>
            <person name="Shah S."/>
            <person name="Dougan E. K."/>
            <person name="Thang M."/>
            <person name="Chan C."/>
        </authorList>
    </citation>
    <scope>NUCLEOTIDE SEQUENCE [LARGE SCALE GENOMIC DNA]</scope>
</reference>
<keyword evidence="1" id="KW-0472">Membrane</keyword>
<dbReference type="EMBL" id="CAMXCT030003268">
    <property type="protein sequence ID" value="CAL4790756.1"/>
    <property type="molecule type" value="Genomic_DNA"/>
</dbReference>
<name>A0A9P1G757_9DINO</name>
<evidence type="ECO:0000313" key="4">
    <source>
        <dbReference type="Proteomes" id="UP001152797"/>
    </source>
</evidence>
<protein>
    <submittedName>
        <fullName evidence="2">Uncharacterized protein</fullName>
    </submittedName>
</protein>
<keyword evidence="1" id="KW-0812">Transmembrane</keyword>